<keyword evidence="2 3" id="KW-0040">ANK repeat</keyword>
<organism evidence="4 5">
    <name type="scientific">Fusobacterium nucleatum subsp. polymorphum</name>
    <name type="common">Fusobacterium polymorphum</name>
    <dbReference type="NCBI Taxonomy" id="76857"/>
    <lineage>
        <taxon>Bacteria</taxon>
        <taxon>Fusobacteriati</taxon>
        <taxon>Fusobacteriota</taxon>
        <taxon>Fusobacteriia</taxon>
        <taxon>Fusobacteriales</taxon>
        <taxon>Fusobacteriaceae</taxon>
        <taxon>Fusobacterium</taxon>
    </lineage>
</organism>
<dbReference type="SMART" id="SM00248">
    <property type="entry name" value="ANK"/>
    <property type="match status" value="6"/>
</dbReference>
<feature type="repeat" description="ANK" evidence="3">
    <location>
        <begin position="179"/>
        <end position="211"/>
    </location>
</feature>
<dbReference type="Gene3D" id="1.25.40.20">
    <property type="entry name" value="Ankyrin repeat-containing domain"/>
    <property type="match status" value="1"/>
</dbReference>
<dbReference type="AlphaFoldDB" id="A0A1Z3CID5"/>
<evidence type="ECO:0000256" key="1">
    <source>
        <dbReference type="ARBA" id="ARBA00022737"/>
    </source>
</evidence>
<dbReference type="PANTHER" id="PTHR24198">
    <property type="entry name" value="ANKYRIN REPEAT AND PROTEIN KINASE DOMAIN-CONTAINING PROTEIN"/>
    <property type="match status" value="1"/>
</dbReference>
<evidence type="ECO:0000313" key="5">
    <source>
        <dbReference type="Proteomes" id="UP000196759"/>
    </source>
</evidence>
<dbReference type="PANTHER" id="PTHR24198:SF165">
    <property type="entry name" value="ANKYRIN REPEAT-CONTAINING PROTEIN-RELATED"/>
    <property type="match status" value="1"/>
</dbReference>
<accession>A0A1Z3CID5</accession>
<reference evidence="4 5" key="1">
    <citation type="submission" date="2017-06" db="EMBL/GenBank/DDBJ databases">
        <title>Draft genome sequence of Fusobacterium nucleatum subsp. polymorphum KCOM 1260 (=ChDC F218).</title>
        <authorList>
            <person name="Kook J.-K."/>
            <person name="Park S.-N."/>
            <person name="Lim Y.K."/>
            <person name="Roh H."/>
        </authorList>
    </citation>
    <scope>NUCLEOTIDE SEQUENCE [LARGE SCALE GENOMIC DNA]</scope>
    <source>
        <strain evidence="5">KCOM 1260 (ChDC F218)</strain>
    </source>
</reference>
<name>A0A1Z3CID5_FUSNP</name>
<sequence length="357" mass="41416">MIRLKDIGEFETIPEILNDIITENIPKLEEHLLKGWDIDKIISVSEYTDLSPLDCALIIEAFESVKWLVEHGVNLNKKDNPSFLTAVRYCDEKIIQYLVSHGAKVNVTNNVKSEAFMEAIYGEHYEYLQLIHDLGHTVEKYGGKAFRNAVSDRNYEVLKFFISNGVDINYNEADMIYPFKPTPLCVAARYVDLAMCKFLVENGADVTLTEKDGMRPYSIALEKGDIEMAEYFKSLEPVEYHSLQNKLDELKPFKLPKNLIEFLQGEKLHFELNDCDFKWIEFFSLMDTIPMKVGRQKLLRISKIAGDYEHIYIVWNPKTKKIAFYDMEHKELNDITDFIDFINNVSSYMQKIIEGGL</sequence>
<gene>
    <name evidence="4" type="ORF">CBG50_04630</name>
</gene>
<dbReference type="Pfam" id="PF12796">
    <property type="entry name" value="Ank_2"/>
    <property type="match status" value="1"/>
</dbReference>
<evidence type="ECO:0000256" key="3">
    <source>
        <dbReference type="PROSITE-ProRule" id="PRU00023"/>
    </source>
</evidence>
<dbReference type="EMBL" id="CP021934">
    <property type="protein sequence ID" value="ASC02652.1"/>
    <property type="molecule type" value="Genomic_DNA"/>
</dbReference>
<keyword evidence="5" id="KW-1185">Reference proteome</keyword>
<evidence type="ECO:0000256" key="2">
    <source>
        <dbReference type="ARBA" id="ARBA00023043"/>
    </source>
</evidence>
<dbReference type="SUPFAM" id="SSF48403">
    <property type="entry name" value="Ankyrin repeat"/>
    <property type="match status" value="1"/>
</dbReference>
<keyword evidence="1" id="KW-0677">Repeat</keyword>
<dbReference type="InterPro" id="IPR036770">
    <property type="entry name" value="Ankyrin_rpt-contain_sf"/>
</dbReference>
<proteinExistence type="predicted"/>
<dbReference type="InterPro" id="IPR002110">
    <property type="entry name" value="Ankyrin_rpt"/>
</dbReference>
<dbReference type="Proteomes" id="UP000196759">
    <property type="component" value="Chromosome"/>
</dbReference>
<dbReference type="PROSITE" id="PS50088">
    <property type="entry name" value="ANK_REPEAT"/>
    <property type="match status" value="1"/>
</dbReference>
<dbReference type="RefSeq" id="WP_088337035.1">
    <property type="nucleotide sequence ID" value="NZ_CP021934.1"/>
</dbReference>
<protein>
    <submittedName>
        <fullName evidence="4">Uncharacterized protein</fullName>
    </submittedName>
</protein>
<evidence type="ECO:0000313" key="4">
    <source>
        <dbReference type="EMBL" id="ASC02652.1"/>
    </source>
</evidence>